<reference evidence="1 2" key="1">
    <citation type="submission" date="2018-07" db="EMBL/GenBank/DDBJ databases">
        <title>Complete genome sequence of Flavobacterium psychrolimnae LMG 22018.</title>
        <authorList>
            <person name="Kim D.-U."/>
        </authorList>
    </citation>
    <scope>NUCLEOTIDE SEQUENCE [LARGE SCALE GENOMIC DNA]</scope>
    <source>
        <strain evidence="1 2">LMG 22018</strain>
    </source>
</reference>
<gene>
    <name evidence="1" type="ORF">DR980_05200</name>
</gene>
<organism evidence="1 2">
    <name type="scientific">Flavobacterium psychrolimnae</name>
    <dbReference type="NCBI Taxonomy" id="249351"/>
    <lineage>
        <taxon>Bacteria</taxon>
        <taxon>Pseudomonadati</taxon>
        <taxon>Bacteroidota</taxon>
        <taxon>Flavobacteriia</taxon>
        <taxon>Flavobacteriales</taxon>
        <taxon>Flavobacteriaceae</taxon>
        <taxon>Flavobacterium</taxon>
    </lineage>
</organism>
<proteinExistence type="predicted"/>
<comment type="caution">
    <text evidence="1">The sequence shown here is derived from an EMBL/GenBank/DDBJ whole genome shotgun (WGS) entry which is preliminary data.</text>
</comment>
<sequence length="191" mass="22326">MKIKSSFLVLIFLLISCESKEPNFSKEIIRNFSESSEVNDTIIKVPPPISYQIDLYVKASDKEILLSSVSELLFIYKNHYFLEFDSFAKFLNAVLNQDYVLDNKVHNKKTYLESFKVNPNIEKDFNRLGIKGFLTKYSKETASKRIALKREIIKEGEYSTIAYILFKNGYDLSSDCYLGIDYIRKREESFK</sequence>
<protein>
    <recommendedName>
        <fullName evidence="3">Lipoprotein</fullName>
    </recommendedName>
</protein>
<dbReference type="OrthoDB" id="1360650at2"/>
<evidence type="ECO:0008006" key="3">
    <source>
        <dbReference type="Google" id="ProtNLM"/>
    </source>
</evidence>
<dbReference type="AlphaFoldDB" id="A0A366B2I2"/>
<name>A0A366B2I2_9FLAO</name>
<dbReference type="Proteomes" id="UP000253676">
    <property type="component" value="Unassembled WGS sequence"/>
</dbReference>
<keyword evidence="2" id="KW-1185">Reference proteome</keyword>
<evidence type="ECO:0000313" key="2">
    <source>
        <dbReference type="Proteomes" id="UP000253676"/>
    </source>
</evidence>
<dbReference type="EMBL" id="QNUX01000003">
    <property type="protein sequence ID" value="RBN51216.1"/>
    <property type="molecule type" value="Genomic_DNA"/>
</dbReference>
<evidence type="ECO:0000313" key="1">
    <source>
        <dbReference type="EMBL" id="RBN51216.1"/>
    </source>
</evidence>
<dbReference type="PROSITE" id="PS51257">
    <property type="entry name" value="PROKAR_LIPOPROTEIN"/>
    <property type="match status" value="1"/>
</dbReference>
<dbReference type="RefSeq" id="WP_113634184.1">
    <property type="nucleotide sequence ID" value="NZ_QNUX01000003.1"/>
</dbReference>
<accession>A0A366B2I2</accession>